<protein>
    <recommendedName>
        <fullName evidence="2">HTH CENPB-type domain-containing protein</fullName>
    </recommendedName>
</protein>
<evidence type="ECO:0000313" key="3">
    <source>
        <dbReference type="EMBL" id="OAP55765.1"/>
    </source>
</evidence>
<name>A0A178Z9L3_9EURO</name>
<dbReference type="RefSeq" id="XP_018689132.1">
    <property type="nucleotide sequence ID" value="XM_018841423.1"/>
</dbReference>
<feature type="domain" description="HTH CENPB-type" evidence="2">
    <location>
        <begin position="50"/>
        <end position="120"/>
    </location>
</feature>
<proteinExistence type="predicted"/>
<dbReference type="GeneID" id="30014085"/>
<dbReference type="OrthoDB" id="4149069at2759"/>
<dbReference type="Pfam" id="PF03221">
    <property type="entry name" value="HTH_Tnp_Tc5"/>
    <property type="match status" value="1"/>
</dbReference>
<evidence type="ECO:0000256" key="1">
    <source>
        <dbReference type="ARBA" id="ARBA00023125"/>
    </source>
</evidence>
<comment type="caution">
    <text evidence="3">The sequence shown here is derived from an EMBL/GenBank/DDBJ whole genome shotgun (WGS) entry which is preliminary data.</text>
</comment>
<dbReference type="PROSITE" id="PS51253">
    <property type="entry name" value="HTH_CENPB"/>
    <property type="match status" value="1"/>
</dbReference>
<dbReference type="Proteomes" id="UP000078343">
    <property type="component" value="Unassembled WGS sequence"/>
</dbReference>
<keyword evidence="1" id="KW-0238">DNA-binding</keyword>
<dbReference type="EMBL" id="LVYI01000010">
    <property type="protein sequence ID" value="OAP55765.1"/>
    <property type="molecule type" value="Genomic_DNA"/>
</dbReference>
<accession>A0A178Z9L3</accession>
<reference evidence="3 4" key="1">
    <citation type="submission" date="2016-04" db="EMBL/GenBank/DDBJ databases">
        <title>Draft genome of Fonsecaea erecta CBS 125763.</title>
        <authorList>
            <person name="Weiss V.A."/>
            <person name="Vicente V.A."/>
            <person name="Raittz R.T."/>
            <person name="Moreno L.F."/>
            <person name="De Souza E.M."/>
            <person name="Pedrosa F.O."/>
            <person name="Steffens M.B."/>
            <person name="Faoro H."/>
            <person name="Tadra-Sfeir M.Z."/>
            <person name="Najafzadeh M.J."/>
            <person name="Felipe M.S."/>
            <person name="Teixeira M."/>
            <person name="Sun J."/>
            <person name="Xi L."/>
            <person name="Gomes R."/>
            <person name="De Azevedo C.M."/>
            <person name="Salgado C.G."/>
            <person name="Da Silva M.B."/>
            <person name="Nascimento M.F."/>
            <person name="Queiroz-Telles F."/>
            <person name="Attili D.S."/>
            <person name="Gorbushina A."/>
        </authorList>
    </citation>
    <scope>NUCLEOTIDE SEQUENCE [LARGE SCALE GENOMIC DNA]</scope>
    <source>
        <strain evidence="3 4">CBS 125763</strain>
    </source>
</reference>
<keyword evidence="4" id="KW-1185">Reference proteome</keyword>
<dbReference type="GO" id="GO:0003677">
    <property type="term" value="F:DNA binding"/>
    <property type="evidence" value="ECO:0007669"/>
    <property type="project" value="UniProtKB-KW"/>
</dbReference>
<dbReference type="InterPro" id="IPR006600">
    <property type="entry name" value="HTH_CenpB_DNA-bd_dom"/>
</dbReference>
<evidence type="ECO:0000313" key="4">
    <source>
        <dbReference type="Proteomes" id="UP000078343"/>
    </source>
</evidence>
<evidence type="ECO:0000259" key="2">
    <source>
        <dbReference type="PROSITE" id="PS51253"/>
    </source>
</evidence>
<gene>
    <name evidence="3" type="ORF">AYL99_09917</name>
</gene>
<dbReference type="AlphaFoldDB" id="A0A178Z9L3"/>
<dbReference type="SMART" id="SM00674">
    <property type="entry name" value="CENPB"/>
    <property type="match status" value="1"/>
</dbReference>
<organism evidence="3 4">
    <name type="scientific">Fonsecaea erecta</name>
    <dbReference type="NCBI Taxonomy" id="1367422"/>
    <lineage>
        <taxon>Eukaryota</taxon>
        <taxon>Fungi</taxon>
        <taxon>Dikarya</taxon>
        <taxon>Ascomycota</taxon>
        <taxon>Pezizomycotina</taxon>
        <taxon>Eurotiomycetes</taxon>
        <taxon>Chaetothyriomycetidae</taxon>
        <taxon>Chaetothyriales</taxon>
        <taxon>Herpotrichiellaceae</taxon>
        <taxon>Fonsecaea</taxon>
    </lineage>
</organism>
<sequence length="147" mass="16403">MASNREARIQQAIQDLETRKYPSIRAAAAANDVNHATLSRRLRGTQSATLAHEREQLLSNTQEELLKRWILDLAAQGHPPSYSAVRVLAGIVNKSSGGPGLVGHNWLPRFLQRHPGIRSKTMQTAKEAFMCGDGVYNQQECYLQRPN</sequence>
<dbReference type="STRING" id="1367422.A0A178Z9L3"/>